<dbReference type="RefSeq" id="WP_101485520.1">
    <property type="nucleotide sequence ID" value="NZ_CAJERW010000006.1"/>
</dbReference>
<dbReference type="EMBL" id="CP066884">
    <property type="protein sequence ID" value="QQM98151.1"/>
    <property type="molecule type" value="Genomic_DNA"/>
</dbReference>
<reference evidence="1 2" key="1">
    <citation type="submission" date="2020-12" db="EMBL/GenBank/DDBJ databases">
        <title>Whole genome sequencing and de novo assembly of Staphylococcus pseudintermedius: a novel pangenome approach to unravel pathogenesis of canine pyoderma.</title>
        <authorList>
            <person name="Ferrer L."/>
            <person name="Perez D."/>
            <person name="Fonticoba R."/>
            <person name="Vines J."/>
            <person name="Fabregas N."/>
            <person name="Madronero S."/>
            <person name="Meroni G."/>
            <person name="Martino P."/>
            <person name="Martinez S."/>
            <person name="Cusco A."/>
            <person name="Migura L."/>
            <person name="Francino O."/>
        </authorList>
    </citation>
    <scope>NUCLEOTIDE SEQUENCE [LARGE SCALE GENOMIC DNA]</scope>
    <source>
        <strain evidence="1 2">HSP080</strain>
    </source>
</reference>
<proteinExistence type="predicted"/>
<organism evidence="1 2">
    <name type="scientific">Staphylococcus pseudintermedius</name>
    <dbReference type="NCBI Taxonomy" id="283734"/>
    <lineage>
        <taxon>Bacteria</taxon>
        <taxon>Bacillati</taxon>
        <taxon>Bacillota</taxon>
        <taxon>Bacilli</taxon>
        <taxon>Bacillales</taxon>
        <taxon>Staphylococcaceae</taxon>
        <taxon>Staphylococcus</taxon>
        <taxon>Staphylococcus intermedius group</taxon>
    </lineage>
</organism>
<dbReference type="AlphaFoldDB" id="A0A7T7NY38"/>
<protein>
    <submittedName>
        <fullName evidence="1">Uncharacterized protein</fullName>
    </submittedName>
</protein>
<sequence length="71" mass="8217">MKDTWYFVKEFLDSHSHESVIKGVLAHITEITDNEKLDIAYLNYLDNDEISSIINEELIQVIDDLEVGYNG</sequence>
<gene>
    <name evidence="1" type="ORF">JGZ15_00195</name>
</gene>
<dbReference type="GeneID" id="93824063"/>
<dbReference type="Proteomes" id="UP000595859">
    <property type="component" value="Chromosome"/>
</dbReference>
<accession>A0A7T7NY38</accession>
<name>A0A7T7NY38_STAPS</name>
<evidence type="ECO:0000313" key="2">
    <source>
        <dbReference type="Proteomes" id="UP000595859"/>
    </source>
</evidence>
<evidence type="ECO:0000313" key="1">
    <source>
        <dbReference type="EMBL" id="QQM98151.1"/>
    </source>
</evidence>